<evidence type="ECO:0000313" key="3">
    <source>
        <dbReference type="Proteomes" id="UP000612899"/>
    </source>
</evidence>
<dbReference type="InterPro" id="IPR041698">
    <property type="entry name" value="Methyltransf_25"/>
</dbReference>
<evidence type="ECO:0000259" key="1">
    <source>
        <dbReference type="Pfam" id="PF13649"/>
    </source>
</evidence>
<evidence type="ECO:0000313" key="2">
    <source>
        <dbReference type="EMBL" id="GIH11633.1"/>
    </source>
</evidence>
<keyword evidence="3" id="KW-1185">Reference proteome</keyword>
<name>A0A8J3QLI0_9ACTN</name>
<organism evidence="2 3">
    <name type="scientific">Rhizocola hellebori</name>
    <dbReference type="NCBI Taxonomy" id="1392758"/>
    <lineage>
        <taxon>Bacteria</taxon>
        <taxon>Bacillati</taxon>
        <taxon>Actinomycetota</taxon>
        <taxon>Actinomycetes</taxon>
        <taxon>Micromonosporales</taxon>
        <taxon>Micromonosporaceae</taxon>
        <taxon>Rhizocola</taxon>
    </lineage>
</organism>
<gene>
    <name evidence="2" type="ORF">Rhe02_97000</name>
</gene>
<dbReference type="Gene3D" id="3.40.50.150">
    <property type="entry name" value="Vaccinia Virus protein VP39"/>
    <property type="match status" value="1"/>
</dbReference>
<dbReference type="Proteomes" id="UP000612899">
    <property type="component" value="Unassembled WGS sequence"/>
</dbReference>
<feature type="domain" description="Methyltransferase" evidence="1">
    <location>
        <begin position="41"/>
        <end position="138"/>
    </location>
</feature>
<dbReference type="InterPro" id="IPR029063">
    <property type="entry name" value="SAM-dependent_MTases_sf"/>
</dbReference>
<dbReference type="CDD" id="cd02440">
    <property type="entry name" value="AdoMet_MTases"/>
    <property type="match status" value="1"/>
</dbReference>
<proteinExistence type="predicted"/>
<sequence length="238" mass="25944">MTEGHAYQVTAEFYDLLQATQEDSVAQRLLGRWLGVPKIGVIDAGAGTGLVTARLARLCEVTVHAIEPAAQMRAILLSRLAGRKEELARVRVHARRIEELGLTRVADFGWCLNTLACLDHKARSRALGALARAMVAGGTLVLQRPPARHDPGRSDLARLELGGDTYSGEVICTELDVRTVQWRFVYRVSREGALIREASETFTGYLATEAELDEQLDAAGFVPVGADEPDIVIAKRKG</sequence>
<dbReference type="SUPFAM" id="SSF53335">
    <property type="entry name" value="S-adenosyl-L-methionine-dependent methyltransferases"/>
    <property type="match status" value="1"/>
</dbReference>
<dbReference type="Pfam" id="PF13649">
    <property type="entry name" value="Methyltransf_25"/>
    <property type="match status" value="1"/>
</dbReference>
<protein>
    <recommendedName>
        <fullName evidence="1">Methyltransferase domain-containing protein</fullName>
    </recommendedName>
</protein>
<dbReference type="AlphaFoldDB" id="A0A8J3QLI0"/>
<dbReference type="EMBL" id="BONY01000149">
    <property type="protein sequence ID" value="GIH11633.1"/>
    <property type="molecule type" value="Genomic_DNA"/>
</dbReference>
<reference evidence="2" key="1">
    <citation type="submission" date="2021-01" db="EMBL/GenBank/DDBJ databases">
        <title>Whole genome shotgun sequence of Rhizocola hellebori NBRC 109834.</title>
        <authorList>
            <person name="Komaki H."/>
            <person name="Tamura T."/>
        </authorList>
    </citation>
    <scope>NUCLEOTIDE SEQUENCE</scope>
    <source>
        <strain evidence="2">NBRC 109834</strain>
    </source>
</reference>
<dbReference type="RefSeq" id="WP_203915358.1">
    <property type="nucleotide sequence ID" value="NZ_BONY01000149.1"/>
</dbReference>
<accession>A0A8J3QLI0</accession>
<comment type="caution">
    <text evidence="2">The sequence shown here is derived from an EMBL/GenBank/DDBJ whole genome shotgun (WGS) entry which is preliminary data.</text>
</comment>